<feature type="region of interest" description="Disordered" evidence="1">
    <location>
        <begin position="124"/>
        <end position="164"/>
    </location>
</feature>
<dbReference type="EMBL" id="QGNZ01000003">
    <property type="protein sequence ID" value="PWS27113.1"/>
    <property type="molecule type" value="Genomic_DNA"/>
</dbReference>
<dbReference type="Proteomes" id="UP000245379">
    <property type="component" value="Unassembled WGS sequence"/>
</dbReference>
<evidence type="ECO:0000313" key="3">
    <source>
        <dbReference type="Proteomes" id="UP000245379"/>
    </source>
</evidence>
<dbReference type="AlphaFoldDB" id="A0A317EMI9"/>
<protein>
    <submittedName>
        <fullName evidence="2">Uncharacterized protein</fullName>
    </submittedName>
</protein>
<feature type="compositionally biased region" description="Polar residues" evidence="1">
    <location>
        <begin position="145"/>
        <end position="158"/>
    </location>
</feature>
<evidence type="ECO:0000256" key="1">
    <source>
        <dbReference type="SAM" id="MobiDB-lite"/>
    </source>
</evidence>
<feature type="region of interest" description="Disordered" evidence="1">
    <location>
        <begin position="30"/>
        <end position="59"/>
    </location>
</feature>
<keyword evidence="3" id="KW-1185">Reference proteome</keyword>
<accession>A0A317EMI9</accession>
<feature type="compositionally biased region" description="Basic and acidic residues" evidence="1">
    <location>
        <begin position="129"/>
        <end position="144"/>
    </location>
</feature>
<reference evidence="2 3" key="1">
    <citation type="submission" date="2018-05" db="EMBL/GenBank/DDBJ databases">
        <title>Pedobacter paludis sp. nov., isolated from wetland soil.</title>
        <authorList>
            <person name="Zhang Y."/>
            <person name="Wang G."/>
        </authorList>
    </citation>
    <scope>NUCLEOTIDE SEQUENCE [LARGE SCALE GENOMIC DNA]</scope>
    <source>
        <strain evidence="2 3">KCTC22721</strain>
    </source>
</reference>
<gene>
    <name evidence="2" type="ORF">DHW03_14010</name>
</gene>
<evidence type="ECO:0000313" key="2">
    <source>
        <dbReference type="EMBL" id="PWS27113.1"/>
    </source>
</evidence>
<sequence>MKNRDSCPLQSGLICKTCISFQRLARRRNNVPKPDCNEKPASQARARTCNEKQGRTSAKNANRSFTNKSIKYFFEAQMLCYAIPFPPAFRFTLPMKNRDSCPLQSALICKTCISFQRLARRRNNVPKPDCNEKPASEARVRTCNEKQGQPSAKNANRSFTKKTN</sequence>
<proteinExistence type="predicted"/>
<organism evidence="2 3">
    <name type="scientific">Pedobacter yonginense</name>
    <dbReference type="NCBI Taxonomy" id="651869"/>
    <lineage>
        <taxon>Bacteria</taxon>
        <taxon>Pseudomonadati</taxon>
        <taxon>Bacteroidota</taxon>
        <taxon>Sphingobacteriia</taxon>
        <taxon>Sphingobacteriales</taxon>
        <taxon>Sphingobacteriaceae</taxon>
        <taxon>Pedobacter</taxon>
    </lineage>
</organism>
<comment type="caution">
    <text evidence="2">The sequence shown here is derived from an EMBL/GenBank/DDBJ whole genome shotgun (WGS) entry which is preliminary data.</text>
</comment>
<name>A0A317EMI9_9SPHI</name>